<dbReference type="GO" id="GO:0015031">
    <property type="term" value="P:protein transport"/>
    <property type="evidence" value="ECO:0007669"/>
    <property type="project" value="UniProtKB-KW"/>
</dbReference>
<keyword evidence="4" id="KW-0472">Membrane</keyword>
<dbReference type="GO" id="GO:0012505">
    <property type="term" value="C:endomembrane system"/>
    <property type="evidence" value="ECO:0007669"/>
    <property type="project" value="UniProtKB-SubCell"/>
</dbReference>
<comment type="caution">
    <text evidence="5">The sequence shown here is derived from an EMBL/GenBank/DDBJ whole genome shotgun (WGS) entry which is preliminary data.</text>
</comment>
<accession>A0A6A0AKX0</accession>
<dbReference type="EMBL" id="BLLF01008660">
    <property type="protein sequence ID" value="GFH33476.1"/>
    <property type="molecule type" value="Genomic_DNA"/>
</dbReference>
<feature type="non-terminal residue" evidence="5">
    <location>
        <position position="1"/>
    </location>
</feature>
<dbReference type="FunFam" id="3.30.450.60:FF:000002">
    <property type="entry name" value="AP-2 complex subunit mu, putative"/>
    <property type="match status" value="1"/>
</dbReference>
<keyword evidence="3" id="KW-0653">Protein transport</keyword>
<evidence type="ECO:0000256" key="1">
    <source>
        <dbReference type="ARBA" id="ARBA00004308"/>
    </source>
</evidence>
<dbReference type="SUPFAM" id="SSF64356">
    <property type="entry name" value="SNARE-like"/>
    <property type="match status" value="1"/>
</dbReference>
<reference evidence="5 6" key="1">
    <citation type="submission" date="2020-02" db="EMBL/GenBank/DDBJ databases">
        <title>Draft genome sequence of Haematococcus lacustris strain NIES-144.</title>
        <authorList>
            <person name="Morimoto D."/>
            <person name="Nakagawa S."/>
            <person name="Yoshida T."/>
            <person name="Sawayama S."/>
        </authorList>
    </citation>
    <scope>NUCLEOTIDE SEQUENCE [LARGE SCALE GENOMIC DNA]</scope>
    <source>
        <strain evidence="5 6">NIES-144</strain>
    </source>
</reference>
<sequence length="84" mass="9365">EGGVEVVATTRDNVSPSLVLEFLRRVCSIIRDYCGHLSEETCRKNFVLIYELLDEVLDYGLPQATNTEALKAFVLNEPTVVPPP</sequence>
<name>A0A6A0AKX0_HAELA</name>
<evidence type="ECO:0000256" key="4">
    <source>
        <dbReference type="ARBA" id="ARBA00023136"/>
    </source>
</evidence>
<dbReference type="InterPro" id="IPR050431">
    <property type="entry name" value="Adaptor_comp_med_subunit"/>
</dbReference>
<keyword evidence="6" id="KW-1185">Reference proteome</keyword>
<keyword evidence="2" id="KW-0813">Transport</keyword>
<evidence type="ECO:0000313" key="5">
    <source>
        <dbReference type="EMBL" id="GFH33476.1"/>
    </source>
</evidence>
<comment type="subcellular location">
    <subcellularLocation>
        <location evidence="1">Endomembrane system</location>
    </subcellularLocation>
</comment>
<feature type="non-terminal residue" evidence="5">
    <location>
        <position position="84"/>
    </location>
</feature>
<protein>
    <submittedName>
        <fullName evidence="5">AP-4 complex subunit mu</fullName>
    </submittedName>
</protein>
<evidence type="ECO:0000256" key="2">
    <source>
        <dbReference type="ARBA" id="ARBA00022448"/>
    </source>
</evidence>
<proteinExistence type="predicted"/>
<dbReference type="Proteomes" id="UP000485058">
    <property type="component" value="Unassembled WGS sequence"/>
</dbReference>
<dbReference type="Gene3D" id="3.30.450.60">
    <property type="match status" value="1"/>
</dbReference>
<dbReference type="InterPro" id="IPR011012">
    <property type="entry name" value="Longin-like_dom_sf"/>
</dbReference>
<evidence type="ECO:0000256" key="3">
    <source>
        <dbReference type="ARBA" id="ARBA00022927"/>
    </source>
</evidence>
<dbReference type="AlphaFoldDB" id="A0A6A0AKX0"/>
<evidence type="ECO:0000313" key="6">
    <source>
        <dbReference type="Proteomes" id="UP000485058"/>
    </source>
</evidence>
<organism evidence="5 6">
    <name type="scientific">Haematococcus lacustris</name>
    <name type="common">Green alga</name>
    <name type="synonym">Haematococcus pluvialis</name>
    <dbReference type="NCBI Taxonomy" id="44745"/>
    <lineage>
        <taxon>Eukaryota</taxon>
        <taxon>Viridiplantae</taxon>
        <taxon>Chlorophyta</taxon>
        <taxon>core chlorophytes</taxon>
        <taxon>Chlorophyceae</taxon>
        <taxon>CS clade</taxon>
        <taxon>Chlamydomonadales</taxon>
        <taxon>Haematococcaceae</taxon>
        <taxon>Haematococcus</taxon>
    </lineage>
</organism>
<dbReference type="PANTHER" id="PTHR10529">
    <property type="entry name" value="AP COMPLEX SUBUNIT MU"/>
    <property type="match status" value="1"/>
</dbReference>
<gene>
    <name evidence="5" type="ORF">HaLaN_32855</name>
</gene>